<dbReference type="EMBL" id="JTHE03000035">
    <property type="protein sequence ID" value="MCM1982249.1"/>
    <property type="molecule type" value="Genomic_DNA"/>
</dbReference>
<dbReference type="InterPro" id="IPR011006">
    <property type="entry name" value="CheY-like_superfamily"/>
</dbReference>
<dbReference type="Pfam" id="PF00072">
    <property type="entry name" value="Response_reg"/>
    <property type="match status" value="1"/>
</dbReference>
<dbReference type="SUPFAM" id="SSF52172">
    <property type="entry name" value="CheY-like"/>
    <property type="match status" value="1"/>
</dbReference>
<reference evidence="4 5" key="1">
    <citation type="journal article" date="2015" name="Genome Announc.">
        <title>Draft Genome Sequence of Filamentous Marine Cyanobacterium Lyngbya confervoides Strain BDU141951.</title>
        <authorList>
            <person name="Chandrababunaidu M.M."/>
            <person name="Sen D."/>
            <person name="Tripathy S."/>
        </authorList>
    </citation>
    <scope>NUCLEOTIDE SEQUENCE [LARGE SCALE GENOMIC DNA]</scope>
    <source>
        <strain evidence="4 5">BDU141951</strain>
    </source>
</reference>
<feature type="domain" description="Response regulatory" evidence="3">
    <location>
        <begin position="87"/>
        <end position="202"/>
    </location>
</feature>
<dbReference type="PROSITE" id="PS50110">
    <property type="entry name" value="RESPONSE_REGULATORY"/>
    <property type="match status" value="1"/>
</dbReference>
<name>A0ABD4T141_9CYAN</name>
<accession>A0ABD4T141</accession>
<comment type="caution">
    <text evidence="4">The sequence shown here is derived from an EMBL/GenBank/DDBJ whole genome shotgun (WGS) entry which is preliminary data.</text>
</comment>
<dbReference type="Gene3D" id="3.40.50.2300">
    <property type="match status" value="1"/>
</dbReference>
<dbReference type="PANTHER" id="PTHR44591">
    <property type="entry name" value="STRESS RESPONSE REGULATOR PROTEIN 1"/>
    <property type="match status" value="1"/>
</dbReference>
<evidence type="ECO:0000256" key="2">
    <source>
        <dbReference type="PROSITE-ProRule" id="PRU00169"/>
    </source>
</evidence>
<evidence type="ECO:0000256" key="1">
    <source>
        <dbReference type="ARBA" id="ARBA00022553"/>
    </source>
</evidence>
<dbReference type="InterPro" id="IPR050595">
    <property type="entry name" value="Bact_response_regulator"/>
</dbReference>
<evidence type="ECO:0000259" key="3">
    <source>
        <dbReference type="PROSITE" id="PS50110"/>
    </source>
</evidence>
<dbReference type="AlphaFoldDB" id="A0ABD4T141"/>
<dbReference type="CDD" id="cd17546">
    <property type="entry name" value="REC_hyHK_CKI1_RcsC-like"/>
    <property type="match status" value="1"/>
</dbReference>
<dbReference type="RefSeq" id="WP_166280816.1">
    <property type="nucleotide sequence ID" value="NZ_JTHE03000035.1"/>
</dbReference>
<gene>
    <name evidence="4" type="ORF">QQ91_0005325</name>
</gene>
<dbReference type="PANTHER" id="PTHR44591:SF23">
    <property type="entry name" value="CHEY SUBFAMILY"/>
    <property type="match status" value="1"/>
</dbReference>
<keyword evidence="1 2" id="KW-0597">Phosphoprotein</keyword>
<organism evidence="4 5">
    <name type="scientific">Lyngbya confervoides BDU141951</name>
    <dbReference type="NCBI Taxonomy" id="1574623"/>
    <lineage>
        <taxon>Bacteria</taxon>
        <taxon>Bacillati</taxon>
        <taxon>Cyanobacteriota</taxon>
        <taxon>Cyanophyceae</taxon>
        <taxon>Oscillatoriophycideae</taxon>
        <taxon>Oscillatoriales</taxon>
        <taxon>Microcoleaceae</taxon>
        <taxon>Lyngbya</taxon>
    </lineage>
</organism>
<evidence type="ECO:0000313" key="4">
    <source>
        <dbReference type="EMBL" id="MCM1982249.1"/>
    </source>
</evidence>
<dbReference type="Proteomes" id="UP000031561">
    <property type="component" value="Unassembled WGS sequence"/>
</dbReference>
<evidence type="ECO:0000313" key="5">
    <source>
        <dbReference type="Proteomes" id="UP000031561"/>
    </source>
</evidence>
<proteinExistence type="predicted"/>
<dbReference type="SMART" id="SM00448">
    <property type="entry name" value="REC"/>
    <property type="match status" value="1"/>
</dbReference>
<keyword evidence="5" id="KW-1185">Reference proteome</keyword>
<sequence length="216" mass="23864">MCAPSLCLGVFDRRLSYSWLFASIWWIQRLRRGTAIAWRITTTSLGQGWSKLAWGWGQAHSVTPGDEDRQSHASPAAVVGYFGAVQRILIIDDAPDNRAVLRYLLESLGFQVIEAENGEQGLSQAQTQPNLVITDLDMPVLDGYGFLAALRAQPALRSLTVIVCSAALSAGERQKILAAGANDLLPKPVSESDLLHILRQYLPIRWRYASDSEESR</sequence>
<dbReference type="InterPro" id="IPR001789">
    <property type="entry name" value="Sig_transdc_resp-reg_receiver"/>
</dbReference>
<protein>
    <submittedName>
        <fullName evidence="4">Response regulator</fullName>
    </submittedName>
</protein>
<feature type="modified residue" description="4-aspartylphosphate" evidence="2">
    <location>
        <position position="135"/>
    </location>
</feature>